<dbReference type="SUPFAM" id="SSF51126">
    <property type="entry name" value="Pectin lyase-like"/>
    <property type="match status" value="2"/>
</dbReference>
<dbReference type="NCBIfam" id="TIGR02601">
    <property type="entry name" value="autotrns_rpt"/>
    <property type="match status" value="3"/>
</dbReference>
<evidence type="ECO:0000256" key="1">
    <source>
        <dbReference type="ARBA" id="ARBA00022729"/>
    </source>
</evidence>
<organism evidence="2 3">
    <name type="scientific">Haloferula helveola</name>
    <dbReference type="NCBI Taxonomy" id="490095"/>
    <lineage>
        <taxon>Bacteria</taxon>
        <taxon>Pseudomonadati</taxon>
        <taxon>Verrucomicrobiota</taxon>
        <taxon>Verrucomicrobiia</taxon>
        <taxon>Verrucomicrobiales</taxon>
        <taxon>Verrucomicrobiaceae</taxon>
        <taxon>Haloferula</taxon>
    </lineage>
</organism>
<evidence type="ECO:0000313" key="3">
    <source>
        <dbReference type="Proteomes" id="UP001374893"/>
    </source>
</evidence>
<evidence type="ECO:0008006" key="4">
    <source>
        <dbReference type="Google" id="ProtNLM"/>
    </source>
</evidence>
<dbReference type="Pfam" id="PF12951">
    <property type="entry name" value="PATR"/>
    <property type="match status" value="4"/>
</dbReference>
<accession>A0ABN6H7V7</accession>
<gene>
    <name evidence="2" type="ORF">HAHE_14330</name>
</gene>
<dbReference type="Proteomes" id="UP001374893">
    <property type="component" value="Chromosome"/>
</dbReference>
<dbReference type="InterPro" id="IPR013425">
    <property type="entry name" value="Autotrns_rpt"/>
</dbReference>
<sequence length="1435" mass="143640">MLSIIEFCFRLNRKPPTQSHTAQDLMKSIDPPPHHRRYAASSSVVLRTAAFSLITTAVGSAATVNWSSAPYVHSDASAGTMGIDQFDQSDLPFLAVNLGAGGATLTQSADPDIDFAASDPRLGLTNLGSSYGGFHANNGSANNLISRTGAYSGSVGTVTISGLSIGEDYRVQLYLMDGRGGGLAGRYVEVDGINQGVYGNGVSGSTWGDGLLVTGTFTADANQQSFTIQTFNSNSSSAGTQLNAIVVHGTALYWDGQNSGGGNGSSDNWDNATANWNPLDDFTGIATSWIGGRNAAFTGTGGAVNLTDTVLPKTLFVTSPGYSLTGATLELNDAAINNSEDFEVAATVTGTGTFSKSGAGLLTLSGDGSGFTGLLSNADGSTALASANWASAGFFVPAGTLYADPVGTITIDALEVGNGTVSIAPGSGIEIASGVLDFTTGQSGLVTGGGPLTSSLATLTVNGSTVNDGGIGTANQRIFTEITDGGGAVTLVKNNKNQLSLAAANSYTGGTTINGGRVVFSGSGAFGPGDVTINDGGQVFLTTNQSNNAIISGLGASEGAGKLGAIRFESTTWNGNVTVANPSRVVGYNNKSGAITGDLLGSADLEINIASNATANGTISLLGDGSGYTGTVTVSGGRFNTGAALGGSVVVGDPATLGAEGSIAGDLTLGTTGGATLVVDPNSPPSCNDLYLNGITTVVLSAAPPVGSPLTVVSYAGNVSDDGAPGDLTDNLDFNSTGFRMATFSDNMPGMAIELDLGTVANTWTGAGDSVWEIGGVSTNWSNGTDSLFFIGDSALFDDTASSFNVVVDDTAGSVVPNSVSFTNTAGNDYVVSGAAIAGGGMLSKTGNGELTLTNNNSYSGGTLVSDGLLRLGNNTTTGSIQGLTTVNAPGTVQYFRSNGGGVGALTGDGNLLINGNGLSGQSQYDVVGSTAGFSGKLVIDDARLRIDPPDFDDITSPIQVLDEGQAWLIAGTHNEDLEVTGLGWLEGAGRLGAIRFEINAVLAGNVTLTGDSRLVCYQGAGSGRVTGQISGGFELEKWGASGLILDPAAPNTYGSTRVTQGVLSAGDQGAFAFSPGPLKVNGGSLRLNGWDFSFASLSGTGGDVGNYFGGVASTLTVGSDNSSTSYDGTIVDGGAEVLNLVKVGTGTLVLNGANTYTGTTEVNDGALGGTGSLTSSVTVAAGAGIAPGASAGTLTIDGDLDLSAMAGGAGVLDFELDAIGASDQIVVTGDTALGTGIFGFSDFNFTDLGGLQNGVYVLVQSGTLSGTFDGADLSGPIGSATGTLQVNNNDIELLVTGAGTAYDAYEVANNIVGAGPEADSDGDGIANGIEFVVGGISDPAANSNDSDLLPTLTDNGGSVTFSFRLTDEAASFSPDMWSVEFDEDLVAPWTTAVDPGNATISVTPDGMNPWSTVEVTVAKPVAGRLFLRLSVTLP</sequence>
<protein>
    <recommendedName>
        <fullName evidence="4">Autotransporter-associated beta strand repeat-containing protein</fullName>
    </recommendedName>
</protein>
<keyword evidence="3" id="KW-1185">Reference proteome</keyword>
<keyword evidence="1" id="KW-0732">Signal</keyword>
<evidence type="ECO:0000313" key="2">
    <source>
        <dbReference type="EMBL" id="BCX47525.1"/>
    </source>
</evidence>
<dbReference type="EMBL" id="AP024702">
    <property type="protein sequence ID" value="BCX47525.1"/>
    <property type="molecule type" value="Genomic_DNA"/>
</dbReference>
<name>A0ABN6H7V7_9BACT</name>
<proteinExistence type="predicted"/>
<reference evidence="2 3" key="1">
    <citation type="submission" date="2021-06" db="EMBL/GenBank/DDBJ databases">
        <title>Complete genome of Haloferula helveola possessing various polysaccharide degrading enzymes.</title>
        <authorList>
            <person name="Takami H."/>
            <person name="Huang C."/>
            <person name="Hamasaki K."/>
        </authorList>
    </citation>
    <scope>NUCLEOTIDE SEQUENCE [LARGE SCALE GENOMIC DNA]</scope>
    <source>
        <strain evidence="2 3">CN-1</strain>
    </source>
</reference>
<dbReference type="InterPro" id="IPR011050">
    <property type="entry name" value="Pectin_lyase_fold/virulence"/>
</dbReference>